<dbReference type="Gene3D" id="2.130.10.10">
    <property type="entry name" value="YVTN repeat-like/Quinoprotein amine dehydrogenase"/>
    <property type="match status" value="1"/>
</dbReference>
<feature type="region of interest" description="Disordered" evidence="3">
    <location>
        <begin position="2673"/>
        <end position="2693"/>
    </location>
</feature>
<dbReference type="GO" id="GO:0030307">
    <property type="term" value="P:positive regulation of cell growth"/>
    <property type="evidence" value="ECO:0007669"/>
    <property type="project" value="TreeGrafter"/>
</dbReference>
<keyword evidence="2" id="KW-0677">Repeat</keyword>
<dbReference type="SUPFAM" id="SSF50978">
    <property type="entry name" value="WD40 repeat-like"/>
    <property type="match status" value="1"/>
</dbReference>
<feature type="compositionally biased region" description="Polar residues" evidence="3">
    <location>
        <begin position="92"/>
        <end position="102"/>
    </location>
</feature>
<reference evidence="6" key="1">
    <citation type="journal article" date="2021" name="Microbiol. Resour. Announc.">
        <title>LGAAP: Leishmaniinae Genome Assembly and Annotation Pipeline.</title>
        <authorList>
            <person name="Almutairi H."/>
            <person name="Urbaniak M.D."/>
            <person name="Bates M.D."/>
            <person name="Jariyapan N."/>
            <person name="Kwakye-Nuako G."/>
            <person name="Thomaz-Soccol V."/>
            <person name="Al-Salem W.S."/>
            <person name="Dillon R.J."/>
            <person name="Bates P.A."/>
            <person name="Gatherer D."/>
        </authorList>
    </citation>
    <scope>NUCLEOTIDE SEQUENCE [LARGE SCALE GENOMIC DNA]</scope>
</reference>
<feature type="region of interest" description="Disordered" evidence="3">
    <location>
        <begin position="481"/>
        <end position="510"/>
    </location>
</feature>
<feature type="domain" description="Raptor N-terminal CASPase-like" evidence="4">
    <location>
        <begin position="271"/>
        <end position="459"/>
    </location>
</feature>
<evidence type="ECO:0000256" key="2">
    <source>
        <dbReference type="ARBA" id="ARBA00022737"/>
    </source>
</evidence>
<dbReference type="PANTHER" id="PTHR12848">
    <property type="entry name" value="REGULATORY-ASSOCIATED PROTEIN OF MTOR"/>
    <property type="match status" value="1"/>
</dbReference>
<evidence type="ECO:0000259" key="4">
    <source>
        <dbReference type="SMART" id="SM01302"/>
    </source>
</evidence>
<dbReference type="SMART" id="SM01302">
    <property type="entry name" value="Raptor_N"/>
    <property type="match status" value="1"/>
</dbReference>
<keyword evidence="1" id="KW-0853">WD repeat</keyword>
<accession>A0A836GDL3</accession>
<dbReference type="RefSeq" id="XP_067179205.1">
    <property type="nucleotide sequence ID" value="XM_067323891.1"/>
</dbReference>
<feature type="compositionally biased region" description="Polar residues" evidence="3">
    <location>
        <begin position="862"/>
        <end position="872"/>
    </location>
</feature>
<dbReference type="GeneID" id="92516403"/>
<feature type="region of interest" description="Disordered" evidence="3">
    <location>
        <begin position="1997"/>
        <end position="2020"/>
    </location>
</feature>
<dbReference type="InterPro" id="IPR029347">
    <property type="entry name" value="Raptor_N"/>
</dbReference>
<feature type="compositionally biased region" description="Polar residues" evidence="3">
    <location>
        <begin position="986"/>
        <end position="996"/>
    </location>
</feature>
<dbReference type="GO" id="GO:0031929">
    <property type="term" value="P:TOR signaling"/>
    <property type="evidence" value="ECO:0007669"/>
    <property type="project" value="InterPro"/>
</dbReference>
<organism evidence="5 6">
    <name type="scientific">Leishmania martiniquensis</name>
    <dbReference type="NCBI Taxonomy" id="1580590"/>
    <lineage>
        <taxon>Eukaryota</taxon>
        <taxon>Discoba</taxon>
        <taxon>Euglenozoa</taxon>
        <taxon>Kinetoplastea</taxon>
        <taxon>Metakinetoplastina</taxon>
        <taxon>Trypanosomatida</taxon>
        <taxon>Trypanosomatidae</taxon>
        <taxon>Leishmaniinae</taxon>
        <taxon>Leishmania</taxon>
    </lineage>
</organism>
<keyword evidence="6" id="KW-1185">Reference proteome</keyword>
<dbReference type="InterPro" id="IPR004083">
    <property type="entry name" value="Raptor"/>
</dbReference>
<feature type="region of interest" description="Disordered" evidence="3">
    <location>
        <begin position="924"/>
        <end position="947"/>
    </location>
</feature>
<sequence>MSTASSPTWPARHCAYASLRSLLSVPDMESLNEITDEDVQELLLAMSSPNGSHGRGARLAGAGATAEDDHVASCSAAETHTREGSLAEQHQRQPPSCSSRGASNAGDCRRLFAPRDPTPSPMAGGLPSSMPFSGHGTPAASPLSQTVPLWRSRAPAEQSNPGVGSRSPALTPLPPTTLDSQLNIQDNPAEYQSGASPLPPSPSASPALPRLVPISDTEVLEAERHRWDSQLVQECWLHQELHGVRWDEELILQHGAAYRPRAIASRTAVSMTHSKRLCIALNVDTSIVENAEGMLEDEKGDGDGGGGAEAGGMPSMCSPEAEAWAPLFMWRSPAFILGDSSAILAHLSERLSEQYKGLAPRPLPTVCCANARPSDLLQTLTDARKDAGDAKVIFHYVARGVPPPRGGNLYLTNSGPSVTGYAGPPFSKLSLDTFRSRVGFPLVFVADCAEAGEIVNYYIRMCEEQHQQRYFTSSREYQLKSSRQGTAVERDVPADSQVSRSDSSFDHVGSSLDMSSGDAFHRGGHFGGGGMDGAAPSQSAILQDFYFIGATGSTDSGIGGGGGGSSGMRPRPSRGLGDTGMMGVGAAAGGAAGGGRAVRDGDAGVLRHHPRLPSDILTSCLTTPLRMAILWFVAERPELQALHPLLLHLFPGILTDKKTPLGQLQWYLQSITECIAWSTLSLPQYSRLFREDVYVAPLFRGYLLAERIIVGGLGGSLSVYPPVPATHSHTLWNTWDNVVERACISLLRAVRPAPPRCASVLEFRSWLDVEVTSWKYSRPDLLTVAASNAVPTATASPETETQASRLPSLPDDAAVVIPLFLGEELLGLQAMLDGITQQSFERPRAYLAGVWGLQPRSSASVAAWSDTGSTTAGPGYRDEARESGCEQHRGHVSLASGRFVEGRRGHGAAARVALRGIADQFSNTLRSSYPPAPQQPKPSAAISSPSAGPALPALAFSSSAALLGSAGGTASATGLAYNRNMQGSTTTSSLQVSTHGQDSRKKGSVAPEATAAAATRNVSKRVDSRAVVASGRYQRASRAELSGLSNVTNTTVTAVPAALAVSGGAAPPAPAVLSRAITQPSTSQLAARKTEYMTNLFTSATTSGQAASFHYTSDLYRPADAIDGTASLGILYGSSSTAGTAAASGAPPPQHTFPFMEQMPSLLHALLVAAHRERATELICRLVDCGPAAVLQCAEANIYRLVLDRYWSRPDLRFLMPATLFIYCKSCYADPELIGSEKQRDVAVKACADILQCPVVVPPLTLSAGGDESPGAWQSRVLGPYATPYGQRMMATSLLTLIALHSDDGRETCHQRGVFQLCCQLLQQAREEAPLWQEAIGASIVSSTRAGCTTAMAAPPITCVQSFSQKPQASWSLPWLQPPTAPRDAAGDEPPHIAPPPVFIATTYHLTLLTLFVSLLCSWKLPTTAAPATEETEDLAMEKEEGMLPAISAAATSGPFYGAAPPDPPSLSPPLDGTVQEVPRTSAEVLEAGLHAAAPALLHFMYSDTSILRGAAQRCLMMVLISPAPSEASRARYAELQLHRLYGLPVHMAEMNTDLRLEATRMAYTAFRWLFAQLREETSVEEIGQYVAQWMYRWFKRAAKGKPPPAPFIFGDKGLCRGGAQQMPIRAHGSSAQSVPQQSTHSVWTLPTVSGTYRGLNIVTPRSVLFHRRGNVLVSAARSARAAMVSDSVTGGGAGSVVLGGSLRHHTMLQDYRRLQAYLPPLSNLVRLFFEHTQDTCPYVRTFVRRVVLEEFSFLRQSWYDDYTVMDHQRRASPSPIAEEGDYSWAGRRHYPSHQRQQRQAPGSRHSYRHGGRHHPFSGEGGTGCGGEALDASPVVVGGGLPTYLPLKQLLHVREEMDAHRGGAAATALLEQRTVGGTLTPMPSECEAGHWSDAAATASAGDVEDVADPHPAVLRRFIVRLLRIASSKGAEAVAASPTSPLRLHSHYCTDVVDEAGGEDSSDGGGGGGDDTLERGGGHAHRLGCNSDTKVNETGFAARAGTSSAATTRCRGAGDEAAADPRHEDGYFASALHADADNGVGGGGMASMLLDAESFALHPLGTLDSTAMTTFAYGALSFLERFMLEEMDDSDPRHPMNVEKENALYEYSQHVERNIRAHAHDAAARVVNGGDGAEARLPASRDGEQLCRTAGSAVPLPIATRAYAPFQCIGVGNIGRAGVPGYGHRGPSASPSSSPHLSATRLGGGVGAAASSLWRAAGSVDAILFHPSEPVVVTSTTGGLLSVWSYDSVDKATADEVEAGQAAASNNNGGEDGVKRSATAQGARRGPISSLRALEARAQYFLRDVVGRANSAMARVAQHRYMYDRYNPHGQATARRAGGAITASKVGLETYRLPRTVYGAGKGVSAAAYRPDEASGLGGGGSRPGVWMERAEAANAAAALPSSYRYGHLHHYHGVGDLHLVDAAYRPLLCAVRRTGAVEMFSDFADHRQVRRVTTFETMQLGQREEQHHCVSSYQAPTGLLYVSTQDGGVSAWDLGSEQRLAVSGQLNSTVEETAAVLALMAHPCTLYEYAVGGYGMPVCIFDLRDGTTGAARRGVSLPSLRCHIRSGLVSPFCLRVSYSRRYPNAVVAGYAGGTVAVWDRRYTKQPCTLFGAELDSLSVTDPASNKARAASAVASRMILQLDTHPSSKRFLTLMTTPSSLQIVQPCRGDGQASLAGVDGAGSSHSPHEGPQARSTPFLLHRFSLDSDCSVDANGSSDSGSSGPGAACFHDFSPVLGVGVGSTVRLYGTPHLTSATAYLENDRS</sequence>
<evidence type="ECO:0000256" key="3">
    <source>
        <dbReference type="SAM" id="MobiDB-lite"/>
    </source>
</evidence>
<dbReference type="EMBL" id="JAFEUZ010000020">
    <property type="protein sequence ID" value="KAG5480042.1"/>
    <property type="molecule type" value="Genomic_DNA"/>
</dbReference>
<comment type="caution">
    <text evidence="5">The sequence shown here is derived from an EMBL/GenBank/DDBJ whole genome shotgun (WGS) entry which is preliminary data.</text>
</comment>
<feature type="region of interest" description="Disordered" evidence="3">
    <location>
        <begin position="70"/>
        <end position="209"/>
    </location>
</feature>
<protein>
    <recommendedName>
        <fullName evidence="4">Raptor N-terminal CASPase-like domain-containing protein</fullName>
    </recommendedName>
</protein>
<dbReference type="PANTHER" id="PTHR12848:SF16">
    <property type="entry name" value="REGULATORY-ASSOCIATED PROTEIN OF MTOR"/>
    <property type="match status" value="1"/>
</dbReference>
<feature type="compositionally biased region" description="Low complexity" evidence="3">
    <location>
        <begin position="1997"/>
        <end position="2008"/>
    </location>
</feature>
<feature type="compositionally biased region" description="Gly residues" evidence="3">
    <location>
        <begin position="557"/>
        <end position="566"/>
    </location>
</feature>
<dbReference type="Pfam" id="PF14538">
    <property type="entry name" value="Raptor_N"/>
    <property type="match status" value="1"/>
</dbReference>
<dbReference type="GO" id="GO:0009267">
    <property type="term" value="P:cellular response to starvation"/>
    <property type="evidence" value="ECO:0007669"/>
    <property type="project" value="TreeGrafter"/>
</dbReference>
<feature type="region of interest" description="Disordered" evidence="3">
    <location>
        <begin position="2259"/>
        <end position="2286"/>
    </location>
</feature>
<proteinExistence type="predicted"/>
<feature type="compositionally biased region" description="Low complexity" evidence="3">
    <location>
        <begin position="2259"/>
        <end position="2268"/>
    </location>
</feature>
<dbReference type="GO" id="GO:0010506">
    <property type="term" value="P:regulation of autophagy"/>
    <property type="evidence" value="ECO:0007669"/>
    <property type="project" value="TreeGrafter"/>
</dbReference>
<name>A0A836GDL3_9TRYP</name>
<feature type="region of interest" description="Disordered" evidence="3">
    <location>
        <begin position="1790"/>
        <end position="1825"/>
    </location>
</feature>
<feature type="compositionally biased region" description="Low complexity" evidence="3">
    <location>
        <begin position="937"/>
        <end position="947"/>
    </location>
</feature>
<feature type="compositionally biased region" description="Basic residues" evidence="3">
    <location>
        <begin position="1806"/>
        <end position="1816"/>
    </location>
</feature>
<dbReference type="GO" id="GO:0031931">
    <property type="term" value="C:TORC1 complex"/>
    <property type="evidence" value="ECO:0007669"/>
    <property type="project" value="InterPro"/>
</dbReference>
<feature type="compositionally biased region" description="Basic and acidic residues" evidence="3">
    <location>
        <begin position="79"/>
        <end position="91"/>
    </location>
</feature>
<evidence type="ECO:0000256" key="1">
    <source>
        <dbReference type="ARBA" id="ARBA00022574"/>
    </source>
</evidence>
<dbReference type="InterPro" id="IPR036322">
    <property type="entry name" value="WD40_repeat_dom_sf"/>
</dbReference>
<feature type="region of interest" description="Disordered" evidence="3">
    <location>
        <begin position="557"/>
        <end position="582"/>
    </location>
</feature>
<feature type="region of interest" description="Disordered" evidence="3">
    <location>
        <begin position="1953"/>
        <end position="1985"/>
    </location>
</feature>
<feature type="compositionally biased region" description="Low complexity" evidence="3">
    <location>
        <begin position="567"/>
        <end position="576"/>
    </location>
</feature>
<feature type="region of interest" description="Disordered" evidence="3">
    <location>
        <begin position="986"/>
        <end position="1012"/>
    </location>
</feature>
<dbReference type="GO" id="GO:0030674">
    <property type="term" value="F:protein-macromolecule adaptor activity"/>
    <property type="evidence" value="ECO:0007669"/>
    <property type="project" value="TreeGrafter"/>
</dbReference>
<evidence type="ECO:0000313" key="5">
    <source>
        <dbReference type="EMBL" id="KAG5480042.1"/>
    </source>
</evidence>
<gene>
    <name evidence="5" type="ORF">LSCM1_06464</name>
</gene>
<dbReference type="KEGG" id="lmat:92516403"/>
<feature type="compositionally biased region" description="Basic and acidic residues" evidence="3">
    <location>
        <begin position="876"/>
        <end position="889"/>
    </location>
</feature>
<dbReference type="Proteomes" id="UP000673552">
    <property type="component" value="Unassembled WGS sequence"/>
</dbReference>
<evidence type="ECO:0000313" key="6">
    <source>
        <dbReference type="Proteomes" id="UP000673552"/>
    </source>
</evidence>
<reference evidence="6" key="2">
    <citation type="journal article" date="2021" name="Sci. Data">
        <title>Chromosome-scale genome sequencing, assembly and annotation of six genomes from subfamily Leishmaniinae.</title>
        <authorList>
            <person name="Almutairi H."/>
            <person name="Urbaniak M.D."/>
            <person name="Bates M.D."/>
            <person name="Jariyapan N."/>
            <person name="Kwakye-Nuako G."/>
            <person name="Thomaz Soccol V."/>
            <person name="Al-Salem W.S."/>
            <person name="Dillon R.J."/>
            <person name="Bates P.A."/>
            <person name="Gatherer D."/>
        </authorList>
    </citation>
    <scope>NUCLEOTIDE SEQUENCE [LARGE SCALE GENOMIC DNA]</scope>
</reference>
<dbReference type="OrthoDB" id="10262360at2759"/>
<dbReference type="GO" id="GO:0071230">
    <property type="term" value="P:cellular response to amino acid stimulus"/>
    <property type="evidence" value="ECO:0007669"/>
    <property type="project" value="TreeGrafter"/>
</dbReference>
<feature type="region of interest" description="Disordered" evidence="3">
    <location>
        <begin position="862"/>
        <end position="889"/>
    </location>
</feature>
<dbReference type="GO" id="GO:0005737">
    <property type="term" value="C:cytoplasm"/>
    <property type="evidence" value="ECO:0007669"/>
    <property type="project" value="TreeGrafter"/>
</dbReference>
<dbReference type="InterPro" id="IPR015943">
    <property type="entry name" value="WD40/YVTN_repeat-like_dom_sf"/>
</dbReference>